<dbReference type="EMBL" id="BQNB010019506">
    <property type="protein sequence ID" value="GJT86022.1"/>
    <property type="molecule type" value="Genomic_DNA"/>
</dbReference>
<proteinExistence type="predicted"/>
<comment type="caution">
    <text evidence="1">The sequence shown here is derived from an EMBL/GenBank/DDBJ whole genome shotgun (WGS) entry which is preliminary data.</text>
</comment>
<name>A0ABQ5HFD5_9ASTR</name>
<keyword evidence="2" id="KW-1185">Reference proteome</keyword>
<evidence type="ECO:0000313" key="2">
    <source>
        <dbReference type="Proteomes" id="UP001151760"/>
    </source>
</evidence>
<evidence type="ECO:0000313" key="1">
    <source>
        <dbReference type="EMBL" id="GJT86022.1"/>
    </source>
</evidence>
<protein>
    <recommendedName>
        <fullName evidence="3">GAG-pre-integrase domain-containing protein</fullName>
    </recommendedName>
</protein>
<sequence length="194" mass="22005">MAKITTIGTLRLTKHVVLFDVLVIPEYTVNLLSVSKMIKYSKYFVGFDESKCYIQDLRLGKIVGTGSETIGLYMFDCANNGKSFAGLCNSGIEYFMSKELRHYKLSHPADQVLSVLSDQIGFKTGDHVSACDICHKAKQTREPFPLSDHKSVKLGELIHLDVWGPYKVISRDGYKYFLTVVETLVELVWFTYLK</sequence>
<organism evidence="1 2">
    <name type="scientific">Tanacetum coccineum</name>
    <dbReference type="NCBI Taxonomy" id="301880"/>
    <lineage>
        <taxon>Eukaryota</taxon>
        <taxon>Viridiplantae</taxon>
        <taxon>Streptophyta</taxon>
        <taxon>Embryophyta</taxon>
        <taxon>Tracheophyta</taxon>
        <taxon>Spermatophyta</taxon>
        <taxon>Magnoliopsida</taxon>
        <taxon>eudicotyledons</taxon>
        <taxon>Gunneridae</taxon>
        <taxon>Pentapetalae</taxon>
        <taxon>asterids</taxon>
        <taxon>campanulids</taxon>
        <taxon>Asterales</taxon>
        <taxon>Asteraceae</taxon>
        <taxon>Asteroideae</taxon>
        <taxon>Anthemideae</taxon>
        <taxon>Anthemidinae</taxon>
        <taxon>Tanacetum</taxon>
    </lineage>
</organism>
<reference evidence="1" key="2">
    <citation type="submission" date="2022-01" db="EMBL/GenBank/DDBJ databases">
        <authorList>
            <person name="Yamashiro T."/>
            <person name="Shiraishi A."/>
            <person name="Satake H."/>
            <person name="Nakayama K."/>
        </authorList>
    </citation>
    <scope>NUCLEOTIDE SEQUENCE</scope>
</reference>
<dbReference type="InterPro" id="IPR039537">
    <property type="entry name" value="Retrotran_Ty1/copia-like"/>
</dbReference>
<dbReference type="Proteomes" id="UP001151760">
    <property type="component" value="Unassembled WGS sequence"/>
</dbReference>
<reference evidence="1" key="1">
    <citation type="journal article" date="2022" name="Int. J. Mol. Sci.">
        <title>Draft Genome of Tanacetum Coccineum: Genomic Comparison of Closely Related Tanacetum-Family Plants.</title>
        <authorList>
            <person name="Yamashiro T."/>
            <person name="Shiraishi A."/>
            <person name="Nakayama K."/>
            <person name="Satake H."/>
        </authorList>
    </citation>
    <scope>NUCLEOTIDE SEQUENCE</scope>
</reference>
<accession>A0ABQ5HFD5</accession>
<evidence type="ECO:0008006" key="3">
    <source>
        <dbReference type="Google" id="ProtNLM"/>
    </source>
</evidence>
<dbReference type="PANTHER" id="PTHR42648">
    <property type="entry name" value="TRANSPOSASE, PUTATIVE-RELATED"/>
    <property type="match status" value="1"/>
</dbReference>
<gene>
    <name evidence="1" type="ORF">Tco_1067739</name>
</gene>
<dbReference type="PANTHER" id="PTHR42648:SF28">
    <property type="entry name" value="TRANSPOSON-ENCODED PROTEIN WITH RIBONUCLEASE H-LIKE AND RETROVIRUS ZINC FINGER-LIKE DOMAINS"/>
    <property type="match status" value="1"/>
</dbReference>